<dbReference type="EMBL" id="JAPEUX010000004">
    <property type="protein sequence ID" value="KAJ4354629.1"/>
    <property type="molecule type" value="Genomic_DNA"/>
</dbReference>
<dbReference type="InterPro" id="IPR010730">
    <property type="entry name" value="HET"/>
</dbReference>
<dbReference type="Proteomes" id="UP001140513">
    <property type="component" value="Unassembled WGS sequence"/>
</dbReference>
<dbReference type="Pfam" id="PF06985">
    <property type="entry name" value="HET"/>
    <property type="match status" value="1"/>
</dbReference>
<dbReference type="RefSeq" id="XP_056072403.1">
    <property type="nucleotide sequence ID" value="XM_056215136.1"/>
</dbReference>
<feature type="compositionally biased region" description="Basic and acidic residues" evidence="1">
    <location>
        <begin position="19"/>
        <end position="29"/>
    </location>
</feature>
<dbReference type="PANTHER" id="PTHR33112">
    <property type="entry name" value="DOMAIN PROTEIN, PUTATIVE-RELATED"/>
    <property type="match status" value="1"/>
</dbReference>
<keyword evidence="4" id="KW-1185">Reference proteome</keyword>
<dbReference type="AlphaFoldDB" id="A0A9W8XNF2"/>
<evidence type="ECO:0000313" key="3">
    <source>
        <dbReference type="EMBL" id="KAJ4354629.1"/>
    </source>
</evidence>
<comment type="caution">
    <text evidence="3">The sequence shown here is derived from an EMBL/GenBank/DDBJ whole genome shotgun (WGS) entry which is preliminary data.</text>
</comment>
<evidence type="ECO:0000256" key="1">
    <source>
        <dbReference type="SAM" id="MobiDB-lite"/>
    </source>
</evidence>
<organism evidence="3 4">
    <name type="scientific">Didymosphaeria variabile</name>
    <dbReference type="NCBI Taxonomy" id="1932322"/>
    <lineage>
        <taxon>Eukaryota</taxon>
        <taxon>Fungi</taxon>
        <taxon>Dikarya</taxon>
        <taxon>Ascomycota</taxon>
        <taxon>Pezizomycotina</taxon>
        <taxon>Dothideomycetes</taxon>
        <taxon>Pleosporomycetidae</taxon>
        <taxon>Pleosporales</taxon>
        <taxon>Massarineae</taxon>
        <taxon>Didymosphaeriaceae</taxon>
        <taxon>Didymosphaeria</taxon>
    </lineage>
</organism>
<sequence length="617" mass="69322">MARQRSFGGGQAQPSRYSFRKDTTDSQELDHQAEVATLPTRVITVGSGEADIRLHETEQTTGMYACLSHPWGKRPLVRTLKENLSQFKAGIPWSVLPRTFQDAIDFTRRLGLQYIWIDSLCIIQDDPLDWQREAAQMATIYQHAYVTLAASKATDSSRGLYTSSLDPKYQAQQLSLVNDVDDTDFPLLACSDLLHIDGFFDFFPISRRAWVYQERLLSARVVHFAGAEVNWECNSARNCECGKISSGAEILPDKMHFAGSLAELNGKFSGQDGEAPLAIRNETNRSPDYSTFSPSLLQSPQWGQSIKAWRQAVKQYAQLNLTFPKDRFPALAGIARMWDPQYQSQYLAGLWRPSIHLDLLWLVYKPCRRPSEWRAPTWSWASLEHEHQELLRFDSDPECLNSGKGSWFSLGRIGTEDYAPVAEVLDAVCLPAGVDPAGELLSAHVLLSTYVLQGTLVRWPGVLVEYGSSPIWLVVGDTWVAQGDTHTRGFMLDAALTDAQGPWTIPVSIVRVTDFGRKTGKEAEMACLVVRQRGEARTGEMEYERVGYVRFVGRGFSQGSLISSEDMGLEADMREWVIGYQREVGRLRQRVGSVESPALERLVDLFHEAGRQTIKIV</sequence>
<evidence type="ECO:0000259" key="2">
    <source>
        <dbReference type="Pfam" id="PF06985"/>
    </source>
</evidence>
<name>A0A9W8XNF2_9PLEO</name>
<dbReference type="GeneID" id="80909896"/>
<dbReference type="PANTHER" id="PTHR33112:SF9">
    <property type="entry name" value="HETEROKARYON INCOMPATIBILITY DOMAIN-CONTAINING PROTEIN"/>
    <property type="match status" value="1"/>
</dbReference>
<evidence type="ECO:0000313" key="4">
    <source>
        <dbReference type="Proteomes" id="UP001140513"/>
    </source>
</evidence>
<proteinExistence type="predicted"/>
<feature type="domain" description="Heterokaryon incompatibility" evidence="2">
    <location>
        <begin position="64"/>
        <end position="214"/>
    </location>
</feature>
<protein>
    <recommendedName>
        <fullName evidence="2">Heterokaryon incompatibility domain-containing protein</fullName>
    </recommendedName>
</protein>
<accession>A0A9W8XNF2</accession>
<reference evidence="3" key="1">
    <citation type="submission" date="2022-10" db="EMBL/GenBank/DDBJ databases">
        <title>Tapping the CABI collections for fungal endophytes: first genome assemblies for Collariella, Neodidymelliopsis, Ascochyta clinopodiicola, Didymella pomorum, Didymosphaeria variabile, Neocosmospora piperis and Neocucurbitaria cava.</title>
        <authorList>
            <person name="Hill R."/>
        </authorList>
    </citation>
    <scope>NUCLEOTIDE SEQUENCE</scope>
    <source>
        <strain evidence="3">IMI 356815</strain>
    </source>
</reference>
<dbReference type="OrthoDB" id="3486565at2759"/>
<gene>
    <name evidence="3" type="ORF">N0V89_006366</name>
</gene>
<feature type="region of interest" description="Disordered" evidence="1">
    <location>
        <begin position="1"/>
        <end position="29"/>
    </location>
</feature>